<dbReference type="InterPro" id="IPR009010">
    <property type="entry name" value="Asp_de-COase-like_dom_sf"/>
</dbReference>
<feature type="chain" id="PRO_5044508323" description="Aspartate 1-decarboxylase beta chain" evidence="9 13">
    <location>
        <begin position="1"/>
        <end position="24"/>
    </location>
</feature>
<feature type="chain" id="PRO_5044508322" description="Aspartate 1-decarboxylase alpha chain" evidence="9 13">
    <location>
        <begin position="25"/>
        <end position="127"/>
    </location>
</feature>
<dbReference type="PANTHER" id="PTHR21012:SF0">
    <property type="entry name" value="ASPARTATE 1-DECARBOXYLASE"/>
    <property type="match status" value="1"/>
</dbReference>
<reference evidence="16" key="1">
    <citation type="submission" date="2016-01" db="EMBL/GenBank/DDBJ databases">
        <authorList>
            <person name="Mitreva M."/>
            <person name="Pepin K.H."/>
            <person name="Mihindukulasuriya K.A."/>
            <person name="Fulton R."/>
            <person name="Fronick C."/>
            <person name="O'Laughlin M."/>
            <person name="Miner T."/>
            <person name="Herter B."/>
            <person name="Rosa B.A."/>
            <person name="Cordes M."/>
            <person name="Tomlinson C."/>
            <person name="Wollam A."/>
            <person name="Palsikar V.B."/>
            <person name="Mardis E.R."/>
            <person name="Wilson R.K."/>
        </authorList>
    </citation>
    <scope>NUCLEOTIDE SEQUENCE [LARGE SCALE GENOMIC DNA]</scope>
    <source>
        <strain evidence="16">KA00182</strain>
    </source>
</reference>
<dbReference type="GO" id="GO:0005829">
    <property type="term" value="C:cytosol"/>
    <property type="evidence" value="ECO:0007669"/>
    <property type="project" value="TreeGrafter"/>
</dbReference>
<dbReference type="UniPathway" id="UPA00028">
    <property type="reaction ID" value="UER00002"/>
</dbReference>
<keyword evidence="3 9" id="KW-0210">Decarboxylase</keyword>
<dbReference type="AlphaFoldDB" id="A0A134CE84"/>
<comment type="caution">
    <text evidence="14">The sequence shown here is derived from an EMBL/GenBank/DDBJ whole genome shotgun (WGS) entry which is preliminary data.</text>
</comment>
<feature type="active site" description="Schiff-base intermediate with substrate; via pyruvic acid" evidence="9 10">
    <location>
        <position position="25"/>
    </location>
</feature>
<accession>A0A2J8B8M3</accession>
<dbReference type="NCBIfam" id="TIGR00223">
    <property type="entry name" value="panD"/>
    <property type="match status" value="1"/>
</dbReference>
<dbReference type="EMBL" id="NFMF01000009">
    <property type="protein sequence ID" value="PNH21115.1"/>
    <property type="molecule type" value="Genomic_DNA"/>
</dbReference>
<evidence type="ECO:0000256" key="2">
    <source>
        <dbReference type="ARBA" id="ARBA00022655"/>
    </source>
</evidence>
<keyword evidence="4 9" id="KW-0068">Autocatalytic cleavage</keyword>
<dbReference type="GO" id="GO:0006523">
    <property type="term" value="P:alanine biosynthetic process"/>
    <property type="evidence" value="ECO:0007669"/>
    <property type="project" value="InterPro"/>
</dbReference>
<dbReference type="InterPro" id="IPR003190">
    <property type="entry name" value="Asp_decarbox"/>
</dbReference>
<accession>A0A134CE84</accession>
<comment type="function">
    <text evidence="9">Catalyzes the pyruvoyl-dependent decarboxylation of aspartate to produce beta-alanine.</text>
</comment>
<dbReference type="Gene3D" id="2.40.40.20">
    <property type="match status" value="1"/>
</dbReference>
<evidence type="ECO:0000256" key="8">
    <source>
        <dbReference type="ARBA" id="ARBA00023317"/>
    </source>
</evidence>
<dbReference type="EC" id="4.1.1.11" evidence="9"/>
<feature type="binding site" evidence="9 11">
    <location>
        <begin position="73"/>
        <end position="75"/>
    </location>
    <ligand>
        <name>substrate</name>
    </ligand>
</feature>
<dbReference type="PATRIC" id="fig|1588748.3.peg.1237"/>
<reference evidence="14" key="2">
    <citation type="submission" date="2016-01" db="EMBL/GenBank/DDBJ databases">
        <authorList>
            <person name="Oliw E.H."/>
        </authorList>
    </citation>
    <scope>NUCLEOTIDE SEQUENCE [LARGE SCALE GENOMIC DNA]</scope>
    <source>
        <strain evidence="14">KA00182</strain>
    </source>
</reference>
<dbReference type="RefSeq" id="WP_007393184.1">
    <property type="nucleotide sequence ID" value="NZ_KQ960953.1"/>
</dbReference>
<comment type="subunit">
    <text evidence="9">Heterooctamer of four alpha and four beta subunits.</text>
</comment>
<feature type="binding site" evidence="9 11">
    <location>
        <position position="57"/>
    </location>
    <ligand>
        <name>substrate</name>
    </ligand>
</feature>
<comment type="pathway">
    <text evidence="9">Cofactor biosynthesis; (R)-pantothenate biosynthesis; beta-alanine from L-aspartate: step 1/1.</text>
</comment>
<evidence type="ECO:0000256" key="7">
    <source>
        <dbReference type="ARBA" id="ARBA00023270"/>
    </source>
</evidence>
<evidence type="ECO:0000256" key="4">
    <source>
        <dbReference type="ARBA" id="ARBA00022813"/>
    </source>
</evidence>
<dbReference type="CDD" id="cd06919">
    <property type="entry name" value="Asp_decarbox"/>
    <property type="match status" value="1"/>
</dbReference>
<evidence type="ECO:0000256" key="13">
    <source>
        <dbReference type="PIRSR" id="PIRSR006246-5"/>
    </source>
</evidence>
<keyword evidence="6 9" id="KW-0456">Lyase</keyword>
<evidence type="ECO:0000313" key="17">
    <source>
        <dbReference type="Proteomes" id="UP000242958"/>
    </source>
</evidence>
<evidence type="ECO:0000313" key="16">
    <source>
        <dbReference type="Proteomes" id="UP000070160"/>
    </source>
</evidence>
<evidence type="ECO:0000256" key="10">
    <source>
        <dbReference type="PIRSR" id="PIRSR006246-1"/>
    </source>
</evidence>
<evidence type="ECO:0000256" key="5">
    <source>
        <dbReference type="ARBA" id="ARBA00023145"/>
    </source>
</evidence>
<evidence type="ECO:0000256" key="1">
    <source>
        <dbReference type="ARBA" id="ARBA00022490"/>
    </source>
</evidence>
<dbReference type="PIRSF" id="PIRSF006246">
    <property type="entry name" value="Asp_decarbox"/>
    <property type="match status" value="1"/>
</dbReference>
<keyword evidence="7 9" id="KW-0704">Schiff base</keyword>
<sequence length="127" mass="14176">MYLHMLKSKIHCATVTEANLQYVGSITIDEALMEAAHILPNERVQITNNNNGARLETYVIPGKRNSGVICLNGAAARCVQVNDVVIIMGYAWMDETEAKQHKPTVLLLNKDNTIREDSYVESHGHIE</sequence>
<keyword evidence="8 9" id="KW-0670">Pyruvate</keyword>
<keyword evidence="16" id="KW-1185">Reference proteome</keyword>
<dbReference type="Proteomes" id="UP000070160">
    <property type="component" value="Unassembled WGS sequence"/>
</dbReference>
<evidence type="ECO:0000256" key="3">
    <source>
        <dbReference type="ARBA" id="ARBA00022793"/>
    </source>
</evidence>
<gene>
    <name evidence="9" type="primary">panD</name>
    <name evidence="15" type="ORF">CAL30_06000</name>
    <name evidence="14" type="ORF">HMPREF3182_01280</name>
</gene>
<keyword evidence="2 9" id="KW-0566">Pantothenate biosynthesis</keyword>
<protein>
    <recommendedName>
        <fullName evidence="9">Aspartate 1-decarboxylase</fullName>
        <ecNumber evidence="9">4.1.1.11</ecNumber>
    </recommendedName>
    <alternativeName>
        <fullName evidence="9">Aspartate alpha-decarboxylase</fullName>
    </alternativeName>
    <component>
        <recommendedName>
            <fullName evidence="9">Aspartate 1-decarboxylase beta chain</fullName>
        </recommendedName>
    </component>
    <component>
        <recommendedName>
            <fullName evidence="9">Aspartate 1-decarboxylase alpha chain</fullName>
        </recommendedName>
    </component>
</protein>
<keyword evidence="1 9" id="KW-0963">Cytoplasm</keyword>
<evidence type="ECO:0000256" key="12">
    <source>
        <dbReference type="PIRSR" id="PIRSR006246-3"/>
    </source>
</evidence>
<evidence type="ECO:0000313" key="15">
    <source>
        <dbReference type="EMBL" id="PNH21115.1"/>
    </source>
</evidence>
<dbReference type="PANTHER" id="PTHR21012">
    <property type="entry name" value="ASPARTATE 1-DECARBOXYLASE"/>
    <property type="match status" value="1"/>
</dbReference>
<comment type="catalytic activity">
    <reaction evidence="9">
        <text>L-aspartate + H(+) = beta-alanine + CO2</text>
        <dbReference type="Rhea" id="RHEA:19497"/>
        <dbReference type="ChEBI" id="CHEBI:15378"/>
        <dbReference type="ChEBI" id="CHEBI:16526"/>
        <dbReference type="ChEBI" id="CHEBI:29991"/>
        <dbReference type="ChEBI" id="CHEBI:57966"/>
        <dbReference type="EC" id="4.1.1.11"/>
    </reaction>
</comment>
<dbReference type="GO" id="GO:0015940">
    <property type="term" value="P:pantothenate biosynthetic process"/>
    <property type="evidence" value="ECO:0007669"/>
    <property type="project" value="UniProtKB-UniRule"/>
</dbReference>
<dbReference type="Pfam" id="PF02261">
    <property type="entry name" value="Asp_decarbox"/>
    <property type="match status" value="1"/>
</dbReference>
<evidence type="ECO:0000256" key="9">
    <source>
        <dbReference type="HAMAP-Rule" id="MF_00446"/>
    </source>
</evidence>
<name>A0A134CE84_9FIRM</name>
<proteinExistence type="inferred from homology"/>
<evidence type="ECO:0000256" key="11">
    <source>
        <dbReference type="PIRSR" id="PIRSR006246-2"/>
    </source>
</evidence>
<evidence type="ECO:0000313" key="14">
    <source>
        <dbReference type="EMBL" id="KXB90525.1"/>
    </source>
</evidence>
<reference evidence="15 17" key="3">
    <citation type="submission" date="2017-05" db="EMBL/GenBank/DDBJ databases">
        <authorList>
            <person name="Song R."/>
            <person name="Chenine A.L."/>
            <person name="Ruprecht R.M."/>
        </authorList>
    </citation>
    <scope>NUCLEOTIDE SEQUENCE [LARGE SCALE GENOMIC DNA]</scope>
    <source>
        <strain evidence="15 17">KA00229</strain>
    </source>
</reference>
<comment type="PTM">
    <text evidence="9 12">Is synthesized initially as an inactive proenzyme, which is activated by self-cleavage at a specific serine bond to produce a beta-subunit with a hydroxyl group at its C-terminus and an alpha-subunit with a pyruvoyl group at its N-terminus.</text>
</comment>
<dbReference type="STRING" id="1588748.HMPREF3182_01280"/>
<comment type="similarity">
    <text evidence="9">Belongs to the PanD family.</text>
</comment>
<dbReference type="HAMAP" id="MF_00446">
    <property type="entry name" value="PanD"/>
    <property type="match status" value="1"/>
</dbReference>
<keyword evidence="5 9" id="KW-0865">Zymogen</keyword>
<comment type="cofactor">
    <cofactor evidence="9 10">
        <name>pyruvate</name>
        <dbReference type="ChEBI" id="CHEBI:15361"/>
    </cofactor>
    <text evidence="9 10">Binds 1 pyruvoyl group covalently per subunit.</text>
</comment>
<comment type="subcellular location">
    <subcellularLocation>
        <location evidence="9">Cytoplasm</location>
    </subcellularLocation>
</comment>
<feature type="active site" description="Proton donor" evidence="9 10">
    <location>
        <position position="58"/>
    </location>
</feature>
<dbReference type="SUPFAM" id="SSF50692">
    <property type="entry name" value="ADC-like"/>
    <property type="match status" value="1"/>
</dbReference>
<dbReference type="GO" id="GO:0004068">
    <property type="term" value="F:aspartate 1-decarboxylase activity"/>
    <property type="evidence" value="ECO:0007669"/>
    <property type="project" value="UniProtKB-UniRule"/>
</dbReference>
<dbReference type="EMBL" id="LSDT01000046">
    <property type="protein sequence ID" value="KXB90525.1"/>
    <property type="molecule type" value="Genomic_DNA"/>
</dbReference>
<feature type="modified residue" description="Pyruvic acid (Ser)" evidence="9 12">
    <location>
        <position position="25"/>
    </location>
</feature>
<evidence type="ECO:0000256" key="6">
    <source>
        <dbReference type="ARBA" id="ARBA00023239"/>
    </source>
</evidence>
<dbReference type="Proteomes" id="UP000242958">
    <property type="component" value="Unassembled WGS sequence"/>
</dbReference>
<organism evidence="14 16">
    <name type="scientific">Megasphaera hutchinsoni</name>
    <dbReference type="NCBI Taxonomy" id="1588748"/>
    <lineage>
        <taxon>Bacteria</taxon>
        <taxon>Bacillati</taxon>
        <taxon>Bacillota</taxon>
        <taxon>Negativicutes</taxon>
        <taxon>Veillonellales</taxon>
        <taxon>Veillonellaceae</taxon>
        <taxon>Megasphaera</taxon>
    </lineage>
</organism>